<dbReference type="AlphaFoldDB" id="A0A835IKA9"/>
<organism evidence="1 2">
    <name type="scientific">Coptis chinensis</name>
    <dbReference type="NCBI Taxonomy" id="261450"/>
    <lineage>
        <taxon>Eukaryota</taxon>
        <taxon>Viridiplantae</taxon>
        <taxon>Streptophyta</taxon>
        <taxon>Embryophyta</taxon>
        <taxon>Tracheophyta</taxon>
        <taxon>Spermatophyta</taxon>
        <taxon>Magnoliopsida</taxon>
        <taxon>Ranunculales</taxon>
        <taxon>Ranunculaceae</taxon>
        <taxon>Coptidoideae</taxon>
        <taxon>Coptis</taxon>
    </lineage>
</organism>
<dbReference type="Proteomes" id="UP000631114">
    <property type="component" value="Unassembled WGS sequence"/>
</dbReference>
<name>A0A835IKA9_9MAGN</name>
<dbReference type="EMBL" id="JADFTS010000002">
    <property type="protein sequence ID" value="KAF9618749.1"/>
    <property type="molecule type" value="Genomic_DNA"/>
</dbReference>
<comment type="caution">
    <text evidence="1">The sequence shown here is derived from an EMBL/GenBank/DDBJ whole genome shotgun (WGS) entry which is preliminary data.</text>
</comment>
<dbReference type="Gene3D" id="3.20.20.70">
    <property type="entry name" value="Aldolase class I"/>
    <property type="match status" value="1"/>
</dbReference>
<protein>
    <submittedName>
        <fullName evidence="1">Uncharacterized protein</fullName>
    </submittedName>
</protein>
<dbReference type="InterPro" id="IPR013785">
    <property type="entry name" value="Aldolase_TIM"/>
</dbReference>
<evidence type="ECO:0000313" key="2">
    <source>
        <dbReference type="Proteomes" id="UP000631114"/>
    </source>
</evidence>
<proteinExistence type="predicted"/>
<accession>A0A835IKA9</accession>
<sequence length="87" mass="9999">MRFMEKLYLPIAVLKFIPYSMQAIKQGFQDLGAPSAGSTQKFLQSSVLRLDKRKRNHCLIALAAEEEEQESGFINALFNLIHMYTFN</sequence>
<reference evidence="1 2" key="1">
    <citation type="submission" date="2020-10" db="EMBL/GenBank/DDBJ databases">
        <title>The Coptis chinensis genome and diversification of protoberbering-type alkaloids.</title>
        <authorList>
            <person name="Wang B."/>
            <person name="Shu S."/>
            <person name="Song C."/>
            <person name="Liu Y."/>
        </authorList>
    </citation>
    <scope>NUCLEOTIDE SEQUENCE [LARGE SCALE GENOMIC DNA]</scope>
    <source>
        <strain evidence="1">HL-2020</strain>
        <tissue evidence="1">Leaf</tissue>
    </source>
</reference>
<gene>
    <name evidence="1" type="ORF">IFM89_002444</name>
</gene>
<keyword evidence="2" id="KW-1185">Reference proteome</keyword>
<evidence type="ECO:0000313" key="1">
    <source>
        <dbReference type="EMBL" id="KAF9618749.1"/>
    </source>
</evidence>